<dbReference type="AlphaFoldDB" id="A0A0G4IZA1"/>
<dbReference type="GO" id="GO:0005524">
    <property type="term" value="F:ATP binding"/>
    <property type="evidence" value="ECO:0007669"/>
    <property type="project" value="UniProtKB-KW"/>
</dbReference>
<organism evidence="6 8">
    <name type="scientific">Plasmodiophora brassicae</name>
    <name type="common">Clubroot disease agent</name>
    <dbReference type="NCBI Taxonomy" id="37360"/>
    <lineage>
        <taxon>Eukaryota</taxon>
        <taxon>Sar</taxon>
        <taxon>Rhizaria</taxon>
        <taxon>Endomyxa</taxon>
        <taxon>Phytomyxea</taxon>
        <taxon>Plasmodiophorida</taxon>
        <taxon>Plasmodiophoridae</taxon>
        <taxon>Plasmodiophora</taxon>
    </lineage>
</organism>
<dbReference type="GO" id="GO:0008654">
    <property type="term" value="P:phospholipid biosynthetic process"/>
    <property type="evidence" value="ECO:0007669"/>
    <property type="project" value="InterPro"/>
</dbReference>
<geneLocation type="mitochondrion" evidence="7"/>
<dbReference type="GO" id="GO:0016020">
    <property type="term" value="C:membrane"/>
    <property type="evidence" value="ECO:0007669"/>
    <property type="project" value="GOC"/>
</dbReference>
<dbReference type="InterPro" id="IPR017438">
    <property type="entry name" value="ATP-NAD_kinase_N"/>
</dbReference>
<name>A0A0G4IZA1_PLABS</name>
<sequence length="352" mass="38024">MASTGEQTGDHDPHVREKLPAVVDPIAPRDSLIHRPTVESVAAKVQRIVVILNPFSGNGRGNRAWSKVQPVFEAANIHITLRTTESQKHAVTIARELGADAGDALVVIGGDGTLSEVLAGMMTAPHKIDIPVGLIPGGTGNSVACSLGIKDPEVAARAIVGGRHCPIDIGKIICTSNGTKREHFMINLCGFGLGVDANVTAANLRLFGKMRYDVGAFWQILKGRRRNMTISIDGDNVEGDILIVMIQNNKHGGVGLRLAPAAIMDDGLLDIVVLPNIGRAGTLSLFSRLKDNGKHVSDKAVVYRRFRKVTLKPDQPQRYNLDGENFDEYTEMEIEVVPRAINMFVATEPHLC</sequence>
<reference evidence="7 9" key="2">
    <citation type="submission" date="2018-03" db="EMBL/GenBank/DDBJ databases">
        <authorList>
            <person name="Fogelqvist J."/>
        </authorList>
    </citation>
    <scope>NUCLEOTIDE SEQUENCE [LARGE SCALE GENOMIC DNA]</scope>
</reference>
<dbReference type="Proteomes" id="UP000290189">
    <property type="component" value="Unassembled WGS sequence"/>
</dbReference>
<dbReference type="GO" id="GO:0001727">
    <property type="term" value="F:lipid kinase activity"/>
    <property type="evidence" value="ECO:0007669"/>
    <property type="project" value="TreeGrafter"/>
</dbReference>
<keyword evidence="3" id="KW-0418">Kinase</keyword>
<dbReference type="PANTHER" id="PTHR12358:SF54">
    <property type="entry name" value="SPHINGOSINE KINASE RELATED PROTEIN"/>
    <property type="match status" value="1"/>
</dbReference>
<dbReference type="PRINTS" id="PR00476">
    <property type="entry name" value="PHFRCTKINASE"/>
</dbReference>
<evidence type="ECO:0000313" key="6">
    <source>
        <dbReference type="EMBL" id="CEP00658.1"/>
    </source>
</evidence>
<keyword evidence="1" id="KW-0808">Transferase</keyword>
<keyword evidence="7" id="KW-0496">Mitochondrion</keyword>
<evidence type="ECO:0000256" key="1">
    <source>
        <dbReference type="ARBA" id="ARBA00022679"/>
    </source>
</evidence>
<dbReference type="GO" id="GO:0006002">
    <property type="term" value="P:fructose 6-phosphate metabolic process"/>
    <property type="evidence" value="ECO:0007669"/>
    <property type="project" value="InterPro"/>
</dbReference>
<keyword evidence="4" id="KW-0067">ATP-binding</keyword>
<reference evidence="6 8" key="1">
    <citation type="submission" date="2015-02" db="EMBL/GenBank/DDBJ databases">
        <authorList>
            <person name="Chooi Y.-H."/>
        </authorList>
    </citation>
    <scope>NUCLEOTIDE SEQUENCE [LARGE SCALE GENOMIC DNA]</scope>
    <source>
        <strain evidence="6">E3</strain>
    </source>
</reference>
<dbReference type="InterPro" id="IPR050187">
    <property type="entry name" value="Lipid_Phosphate_FormReg"/>
</dbReference>
<dbReference type="Pfam" id="PF00781">
    <property type="entry name" value="DAGK_cat"/>
    <property type="match status" value="1"/>
</dbReference>
<dbReference type="GO" id="GO:0006665">
    <property type="term" value="P:sphingolipid metabolic process"/>
    <property type="evidence" value="ECO:0007669"/>
    <property type="project" value="TreeGrafter"/>
</dbReference>
<dbReference type="EMBL" id="CDSF01000101">
    <property type="protein sequence ID" value="CEP00658.1"/>
    <property type="molecule type" value="Genomic_DNA"/>
</dbReference>
<proteinExistence type="predicted"/>
<dbReference type="Gene3D" id="2.60.200.40">
    <property type="match status" value="1"/>
</dbReference>
<evidence type="ECO:0000256" key="3">
    <source>
        <dbReference type="ARBA" id="ARBA00022777"/>
    </source>
</evidence>
<dbReference type="SUPFAM" id="SSF111331">
    <property type="entry name" value="NAD kinase/diacylglycerol kinase-like"/>
    <property type="match status" value="1"/>
</dbReference>
<evidence type="ECO:0000256" key="4">
    <source>
        <dbReference type="ARBA" id="ARBA00022840"/>
    </source>
</evidence>
<evidence type="ECO:0000313" key="7">
    <source>
        <dbReference type="EMBL" id="SPQ93855.1"/>
    </source>
</evidence>
<evidence type="ECO:0000259" key="5">
    <source>
        <dbReference type="PROSITE" id="PS50146"/>
    </source>
</evidence>
<evidence type="ECO:0000313" key="9">
    <source>
        <dbReference type="Proteomes" id="UP000290189"/>
    </source>
</evidence>
<dbReference type="GO" id="GO:0003872">
    <property type="term" value="F:6-phosphofructokinase activity"/>
    <property type="evidence" value="ECO:0007669"/>
    <property type="project" value="InterPro"/>
</dbReference>
<dbReference type="InterPro" id="IPR001206">
    <property type="entry name" value="Diacylglycerol_kinase_cat_dom"/>
</dbReference>
<dbReference type="Pfam" id="PF19279">
    <property type="entry name" value="YegS_C"/>
    <property type="match status" value="1"/>
</dbReference>
<dbReference type="Gene3D" id="3.40.50.10330">
    <property type="entry name" value="Probable inorganic polyphosphate/atp-NAD kinase, domain 1"/>
    <property type="match status" value="1"/>
</dbReference>
<dbReference type="EMBL" id="OVEO01000002">
    <property type="protein sequence ID" value="SPQ93855.1"/>
    <property type="molecule type" value="Genomic_DNA"/>
</dbReference>
<protein>
    <recommendedName>
        <fullName evidence="5">DAGKc domain-containing protein</fullName>
    </recommendedName>
</protein>
<dbReference type="InterPro" id="IPR045540">
    <property type="entry name" value="YegS/DAGK_C"/>
</dbReference>
<feature type="domain" description="DAGKc" evidence="5">
    <location>
        <begin position="43"/>
        <end position="176"/>
    </location>
</feature>
<evidence type="ECO:0000256" key="2">
    <source>
        <dbReference type="ARBA" id="ARBA00022741"/>
    </source>
</evidence>
<dbReference type="PANTHER" id="PTHR12358">
    <property type="entry name" value="SPHINGOSINE KINASE"/>
    <property type="match status" value="1"/>
</dbReference>
<dbReference type="PROSITE" id="PS50146">
    <property type="entry name" value="DAGK"/>
    <property type="match status" value="1"/>
</dbReference>
<dbReference type="OMA" id="FAQNTRC"/>
<accession>A0A0G4IZA1</accession>
<dbReference type="STRING" id="37360.A0A0G4IZA1"/>
<dbReference type="InterPro" id="IPR016064">
    <property type="entry name" value="NAD/diacylglycerol_kinase_sf"/>
</dbReference>
<dbReference type="SMART" id="SM00046">
    <property type="entry name" value="DAGKc"/>
    <property type="match status" value="1"/>
</dbReference>
<dbReference type="OrthoDB" id="3853857at2759"/>
<dbReference type="NCBIfam" id="TIGR00147">
    <property type="entry name" value="YegS/Rv2252/BmrU family lipid kinase"/>
    <property type="match status" value="1"/>
</dbReference>
<keyword evidence="8" id="KW-1185">Reference proteome</keyword>
<keyword evidence="2" id="KW-0547">Nucleotide-binding</keyword>
<gene>
    <name evidence="6" type="ORF">PBRA_001712</name>
    <name evidence="7" type="ORF">PLBR_LOCUS1070</name>
</gene>
<dbReference type="InterPro" id="IPR005218">
    <property type="entry name" value="Diacylglycerol/lipid_kinase"/>
</dbReference>
<dbReference type="Proteomes" id="UP000039324">
    <property type="component" value="Unassembled WGS sequence"/>
</dbReference>
<evidence type="ECO:0000313" key="8">
    <source>
        <dbReference type="Proteomes" id="UP000039324"/>
    </source>
</evidence>
<dbReference type="InterPro" id="IPR022953">
    <property type="entry name" value="ATP_PFK"/>
</dbReference>